<proteinExistence type="predicted"/>
<comment type="caution">
    <text evidence="1">The sequence shown here is derived from an EMBL/GenBank/DDBJ whole genome shotgun (WGS) entry which is preliminary data.</text>
</comment>
<evidence type="ECO:0000313" key="1">
    <source>
        <dbReference type="EMBL" id="KAA8995773.1"/>
    </source>
</evidence>
<sequence>MNILKWLENWYLENCDGDWEHSKGISIVTLDNPGWAVDIFLEGTWLEDKDFQILDIERTNVDWVYCSVSDNIFKGRGGSNNLEELLIIFQEWSTKYKI</sequence>
<dbReference type="AlphaFoldDB" id="A0A5J5FSK3"/>
<dbReference type="Proteomes" id="UP000367750">
    <property type="component" value="Unassembled WGS sequence"/>
</dbReference>
<dbReference type="Pfam" id="PF15580">
    <property type="entry name" value="Imm53"/>
    <property type="match status" value="1"/>
</dbReference>
<accession>A0A5J5FSK3</accession>
<dbReference type="RefSeq" id="WP_150459876.1">
    <property type="nucleotide sequence ID" value="NZ_VYKK01000038.1"/>
</dbReference>
<evidence type="ECO:0000313" key="2">
    <source>
        <dbReference type="Proteomes" id="UP000367750"/>
    </source>
</evidence>
<keyword evidence="2" id="KW-1185">Reference proteome</keyword>
<dbReference type="InterPro" id="IPR028228">
    <property type="entry name" value="Imm53"/>
</dbReference>
<protein>
    <submittedName>
        <fullName evidence="1">Rhodanese-related sulfurtransferase</fullName>
    </submittedName>
</protein>
<keyword evidence="1" id="KW-0808">Transferase</keyword>
<dbReference type="GO" id="GO:0016740">
    <property type="term" value="F:transferase activity"/>
    <property type="evidence" value="ECO:0007669"/>
    <property type="project" value="UniProtKB-KW"/>
</dbReference>
<dbReference type="OrthoDB" id="3533713at2"/>
<gene>
    <name evidence="1" type="ORF">F4V43_19195</name>
</gene>
<reference evidence="1 2" key="1">
    <citation type="submission" date="2019-09" db="EMBL/GenBank/DDBJ databases">
        <title>Bacillus ochoae sp. nov., Paenibacillus whitsoniae sp. nov., Paenibacillus spiritus sp. nov. Isolated from the Mars Exploration Rover during spacecraft assembly.</title>
        <authorList>
            <person name="Seuylemezian A."/>
            <person name="Vaishampayan P."/>
        </authorList>
    </citation>
    <scope>NUCLEOTIDE SEQUENCE [LARGE SCALE GENOMIC DNA]</scope>
    <source>
        <strain evidence="1 2">MER_111</strain>
    </source>
</reference>
<dbReference type="EMBL" id="VYKK01000038">
    <property type="protein sequence ID" value="KAA8995773.1"/>
    <property type="molecule type" value="Genomic_DNA"/>
</dbReference>
<organism evidence="1 2">
    <name type="scientific">Paenibacillus spiritus</name>
    <dbReference type="NCBI Taxonomy" id="2496557"/>
    <lineage>
        <taxon>Bacteria</taxon>
        <taxon>Bacillati</taxon>
        <taxon>Bacillota</taxon>
        <taxon>Bacilli</taxon>
        <taxon>Bacillales</taxon>
        <taxon>Paenibacillaceae</taxon>
        <taxon>Paenibacillus</taxon>
    </lineage>
</organism>
<name>A0A5J5FSK3_9BACL</name>